<keyword evidence="1" id="KW-1133">Transmembrane helix</keyword>
<name>A0A5A7ZV05_STRSA</name>
<evidence type="ECO:0000313" key="3">
    <source>
        <dbReference type="Proteomes" id="UP000324105"/>
    </source>
</evidence>
<dbReference type="AlphaFoldDB" id="A0A5A7ZV05"/>
<accession>A0A5A7ZV05</accession>
<keyword evidence="1" id="KW-0812">Transmembrane</keyword>
<gene>
    <name evidence="2" type="ORF">FKX92_03965</name>
</gene>
<dbReference type="EMBL" id="VIBR01000001">
    <property type="protein sequence ID" value="KAA0119700.1"/>
    <property type="molecule type" value="Genomic_DNA"/>
</dbReference>
<reference evidence="2 3" key="1">
    <citation type="submission" date="2019-06" db="EMBL/GenBank/DDBJ databases">
        <title>Genome sequence and analysis of a MDR-Streptococcus sanguis isolated from throat swab of children with scarlet fever from Hangzhou,China.</title>
        <authorList>
            <person name="Huang Y."/>
            <person name="Xie L."/>
            <person name="Liu W."/>
        </authorList>
    </citation>
    <scope>NUCLEOTIDE SEQUENCE [LARGE SCALE GENOMIC DNA]</scope>
    <source>
        <strain evidence="2 3">S28</strain>
    </source>
</reference>
<comment type="caution">
    <text evidence="2">The sequence shown here is derived from an EMBL/GenBank/DDBJ whole genome shotgun (WGS) entry which is preliminary data.</text>
</comment>
<dbReference type="Proteomes" id="UP000324105">
    <property type="component" value="Unassembled WGS sequence"/>
</dbReference>
<evidence type="ECO:0000256" key="1">
    <source>
        <dbReference type="SAM" id="Phobius"/>
    </source>
</evidence>
<organism evidence="2 3">
    <name type="scientific">Streptococcus sanguinis</name>
    <dbReference type="NCBI Taxonomy" id="1305"/>
    <lineage>
        <taxon>Bacteria</taxon>
        <taxon>Bacillati</taxon>
        <taxon>Bacillota</taxon>
        <taxon>Bacilli</taxon>
        <taxon>Lactobacillales</taxon>
        <taxon>Streptococcaceae</taxon>
        <taxon>Streptococcus</taxon>
    </lineage>
</organism>
<evidence type="ECO:0000313" key="2">
    <source>
        <dbReference type="EMBL" id="KAA0119700.1"/>
    </source>
</evidence>
<feature type="transmembrane region" description="Helical" evidence="1">
    <location>
        <begin position="57"/>
        <end position="79"/>
    </location>
</feature>
<keyword evidence="1" id="KW-0472">Membrane</keyword>
<sequence>MHYKFLLSSLSLPSSISFYFTTKTLVKSFKKRLEKSSPNVAKLTVFYFSTWSASSSWAFLFAAVASSFHFFLAASYSLVVTTSF</sequence>
<protein>
    <submittedName>
        <fullName evidence="2">Uncharacterized protein</fullName>
    </submittedName>
</protein>
<proteinExistence type="predicted"/>